<feature type="transmembrane region" description="Helical" evidence="1">
    <location>
        <begin position="60"/>
        <end position="82"/>
    </location>
</feature>
<dbReference type="AlphaFoldDB" id="A0AAD7C123"/>
<name>A0AAD7C123_9AGAR</name>
<organism evidence="2 3">
    <name type="scientific">Roridomyces roridus</name>
    <dbReference type="NCBI Taxonomy" id="1738132"/>
    <lineage>
        <taxon>Eukaryota</taxon>
        <taxon>Fungi</taxon>
        <taxon>Dikarya</taxon>
        <taxon>Basidiomycota</taxon>
        <taxon>Agaricomycotina</taxon>
        <taxon>Agaricomycetes</taxon>
        <taxon>Agaricomycetidae</taxon>
        <taxon>Agaricales</taxon>
        <taxon>Marasmiineae</taxon>
        <taxon>Mycenaceae</taxon>
        <taxon>Roridomyces</taxon>
    </lineage>
</organism>
<feature type="transmembrane region" description="Helical" evidence="1">
    <location>
        <begin position="88"/>
        <end position="107"/>
    </location>
</feature>
<keyword evidence="1" id="KW-0812">Transmembrane</keyword>
<keyword evidence="3" id="KW-1185">Reference proteome</keyword>
<feature type="transmembrane region" description="Helical" evidence="1">
    <location>
        <begin position="151"/>
        <end position="170"/>
    </location>
</feature>
<keyword evidence="1" id="KW-1133">Transmembrane helix</keyword>
<evidence type="ECO:0000313" key="3">
    <source>
        <dbReference type="Proteomes" id="UP001221142"/>
    </source>
</evidence>
<evidence type="ECO:0000313" key="2">
    <source>
        <dbReference type="EMBL" id="KAJ7636267.1"/>
    </source>
</evidence>
<comment type="caution">
    <text evidence="2">The sequence shown here is derived from an EMBL/GenBank/DDBJ whole genome shotgun (WGS) entry which is preliminary data.</text>
</comment>
<feature type="non-terminal residue" evidence="2">
    <location>
        <position position="1"/>
    </location>
</feature>
<reference evidence="2" key="1">
    <citation type="submission" date="2023-03" db="EMBL/GenBank/DDBJ databases">
        <title>Massive genome expansion in bonnet fungi (Mycena s.s.) driven by repeated elements and novel gene families across ecological guilds.</title>
        <authorList>
            <consortium name="Lawrence Berkeley National Laboratory"/>
            <person name="Harder C.B."/>
            <person name="Miyauchi S."/>
            <person name="Viragh M."/>
            <person name="Kuo A."/>
            <person name="Thoen E."/>
            <person name="Andreopoulos B."/>
            <person name="Lu D."/>
            <person name="Skrede I."/>
            <person name="Drula E."/>
            <person name="Henrissat B."/>
            <person name="Morin E."/>
            <person name="Kohler A."/>
            <person name="Barry K."/>
            <person name="LaButti K."/>
            <person name="Morin E."/>
            <person name="Salamov A."/>
            <person name="Lipzen A."/>
            <person name="Mereny Z."/>
            <person name="Hegedus B."/>
            <person name="Baldrian P."/>
            <person name="Stursova M."/>
            <person name="Weitz H."/>
            <person name="Taylor A."/>
            <person name="Grigoriev I.V."/>
            <person name="Nagy L.G."/>
            <person name="Martin F."/>
            <person name="Kauserud H."/>
        </authorList>
    </citation>
    <scope>NUCLEOTIDE SEQUENCE</scope>
    <source>
        <strain evidence="2">9284</strain>
    </source>
</reference>
<dbReference type="EMBL" id="JARKIF010000006">
    <property type="protein sequence ID" value="KAJ7636267.1"/>
    <property type="molecule type" value="Genomic_DNA"/>
</dbReference>
<keyword evidence="1" id="KW-0472">Membrane</keyword>
<proteinExistence type="predicted"/>
<accession>A0AAD7C123</accession>
<gene>
    <name evidence="2" type="ORF">FB45DRAFT_1137784</name>
</gene>
<sequence>MSSLPQPPCIPSNPDISGIGVRTAIYIQNLLGFIPAISALWDGEVAAYELEAIETQSSTILITGFGMLIAAVVEAGTGGLSIFHTNVILALSWMSNTNTFIYLLLYVQRRSQLGPRRLWADLLGWRRWFAKNESKEPTNSENEQRSILRSIFRVQVSGVAIIAILGSLHLSMMSAV</sequence>
<evidence type="ECO:0000256" key="1">
    <source>
        <dbReference type="SAM" id="Phobius"/>
    </source>
</evidence>
<protein>
    <submittedName>
        <fullName evidence="2">Uncharacterized protein</fullName>
    </submittedName>
</protein>
<dbReference type="Proteomes" id="UP001221142">
    <property type="component" value="Unassembled WGS sequence"/>
</dbReference>